<dbReference type="EMBL" id="KZ506095">
    <property type="protein sequence ID" value="PKU41629.1"/>
    <property type="molecule type" value="Genomic_DNA"/>
</dbReference>
<gene>
    <name evidence="1" type="ORF">llap_8067</name>
</gene>
<dbReference type="Proteomes" id="UP000233556">
    <property type="component" value="Unassembled WGS sequence"/>
</dbReference>
<reference evidence="2" key="1">
    <citation type="submission" date="2017-11" db="EMBL/GenBank/DDBJ databases">
        <authorList>
            <person name="Lima N.C."/>
            <person name="Parody-Merino A.M."/>
            <person name="Battley P.F."/>
            <person name="Fidler A.E."/>
            <person name="Prosdocimi F."/>
        </authorList>
    </citation>
    <scope>NUCLEOTIDE SEQUENCE [LARGE SCALE GENOMIC DNA]</scope>
</reference>
<dbReference type="AlphaFoldDB" id="A0A2I0U6H5"/>
<evidence type="ECO:0000313" key="1">
    <source>
        <dbReference type="EMBL" id="PKU41629.1"/>
    </source>
</evidence>
<organism evidence="1 2">
    <name type="scientific">Limosa lapponica baueri</name>
    <dbReference type="NCBI Taxonomy" id="1758121"/>
    <lineage>
        <taxon>Eukaryota</taxon>
        <taxon>Metazoa</taxon>
        <taxon>Chordata</taxon>
        <taxon>Craniata</taxon>
        <taxon>Vertebrata</taxon>
        <taxon>Euteleostomi</taxon>
        <taxon>Archelosauria</taxon>
        <taxon>Archosauria</taxon>
        <taxon>Dinosauria</taxon>
        <taxon>Saurischia</taxon>
        <taxon>Theropoda</taxon>
        <taxon>Coelurosauria</taxon>
        <taxon>Aves</taxon>
        <taxon>Neognathae</taxon>
        <taxon>Neoaves</taxon>
        <taxon>Charadriiformes</taxon>
        <taxon>Scolopacidae</taxon>
        <taxon>Limosa</taxon>
    </lineage>
</organism>
<evidence type="ECO:0000313" key="2">
    <source>
        <dbReference type="Proteomes" id="UP000233556"/>
    </source>
</evidence>
<reference evidence="2" key="2">
    <citation type="submission" date="2017-12" db="EMBL/GenBank/DDBJ databases">
        <title>Genome sequence of the Bar-tailed Godwit (Limosa lapponica baueri).</title>
        <authorList>
            <person name="Lima N.C.B."/>
            <person name="Parody-Merino A.M."/>
            <person name="Battley P.F."/>
            <person name="Fidler A.E."/>
            <person name="Prosdocimi F."/>
        </authorList>
    </citation>
    <scope>NUCLEOTIDE SEQUENCE [LARGE SCALE GENOMIC DNA]</scope>
</reference>
<accession>A0A2I0U6H5</accession>
<protein>
    <submittedName>
        <fullName evidence="1">Uncharacterized protein</fullName>
    </submittedName>
</protein>
<keyword evidence="2" id="KW-1185">Reference proteome</keyword>
<sequence>MGKARQMSQDIPDIPCPILIDSAEADSEKLKSDVYHIDRLVLNEILKKIHYGNIECVGIPLMDKDILKPPHAHAILMFEDGNREVMKTWCKGKIGDVVGAMASRLQCSQAYSEDVWISLFSP</sequence>
<name>A0A2I0U6H5_LIMLA</name>
<proteinExistence type="predicted"/>